<evidence type="ECO:0000313" key="1">
    <source>
        <dbReference type="EMBL" id="ETW32604.1"/>
    </source>
</evidence>
<accession>A0A024VV43</accession>
<dbReference type="AlphaFoldDB" id="A0A024VV43"/>
<dbReference type="EMBL" id="KI927223">
    <property type="protein sequence ID" value="ETW32604.1"/>
    <property type="molecule type" value="Genomic_DNA"/>
</dbReference>
<reference evidence="1 2" key="1">
    <citation type="submission" date="2013-02" db="EMBL/GenBank/DDBJ databases">
        <title>The Genome Annotation of Plasmodium falciparum Tanzania (2000708).</title>
        <authorList>
            <consortium name="The Broad Institute Genome Sequencing Platform"/>
            <consortium name="The Broad Institute Genome Sequencing Center for Infectious Disease"/>
            <person name="Neafsey D."/>
            <person name="Hoffman S."/>
            <person name="Volkman S."/>
            <person name="Rosenthal P."/>
            <person name="Walker B."/>
            <person name="Young S.K."/>
            <person name="Zeng Q."/>
            <person name="Gargeya S."/>
            <person name="Fitzgerald M."/>
            <person name="Haas B."/>
            <person name="Abouelleil A."/>
            <person name="Allen A.W."/>
            <person name="Alvarado L."/>
            <person name="Arachchi H.M."/>
            <person name="Berlin A.M."/>
            <person name="Chapman S.B."/>
            <person name="Gainer-Dewar J."/>
            <person name="Goldberg J."/>
            <person name="Griggs A."/>
            <person name="Gujja S."/>
            <person name="Hansen M."/>
            <person name="Howarth C."/>
            <person name="Imamovic A."/>
            <person name="Ireland A."/>
            <person name="Larimer J."/>
            <person name="McCowan C."/>
            <person name="Murphy C."/>
            <person name="Pearson M."/>
            <person name="Poon T.W."/>
            <person name="Priest M."/>
            <person name="Roberts A."/>
            <person name="Saif S."/>
            <person name="Shea T."/>
            <person name="Sisk P."/>
            <person name="Sykes S."/>
            <person name="Wortman J."/>
            <person name="Nusbaum C."/>
            <person name="Birren B."/>
        </authorList>
    </citation>
    <scope>NUCLEOTIDE SEQUENCE [LARGE SCALE GENOMIC DNA]</scope>
    <source>
        <strain evidence="2">Tanzania (2000708)</strain>
    </source>
</reference>
<dbReference type="Proteomes" id="UP000030708">
    <property type="component" value="Unassembled WGS sequence"/>
</dbReference>
<protein>
    <submittedName>
        <fullName evidence="1">Uncharacterized protein</fullName>
    </submittedName>
</protein>
<reference evidence="1 2" key="2">
    <citation type="submission" date="2013-02" db="EMBL/GenBank/DDBJ databases">
        <title>The Genome Sequence of Plasmodium falciparum Tanzania (2000708).</title>
        <authorList>
            <consortium name="The Broad Institute Genome Sequencing Platform"/>
            <consortium name="The Broad Institute Genome Sequencing Center for Infectious Disease"/>
            <person name="Neafsey D."/>
            <person name="Cheeseman I."/>
            <person name="Volkman S."/>
            <person name="Adams J."/>
            <person name="Walker B."/>
            <person name="Young S.K."/>
            <person name="Zeng Q."/>
            <person name="Gargeya S."/>
            <person name="Fitzgerald M."/>
            <person name="Haas B."/>
            <person name="Abouelleil A."/>
            <person name="Alvarado L."/>
            <person name="Arachchi H.M."/>
            <person name="Berlin A.M."/>
            <person name="Chapman S.B."/>
            <person name="Dewar J."/>
            <person name="Goldberg J."/>
            <person name="Griggs A."/>
            <person name="Gujja S."/>
            <person name="Hansen M."/>
            <person name="Howarth C."/>
            <person name="Imamovic A."/>
            <person name="Larimer J."/>
            <person name="McCowan C."/>
            <person name="Murphy C."/>
            <person name="Neiman D."/>
            <person name="Pearson M."/>
            <person name="Priest M."/>
            <person name="Roberts A."/>
            <person name="Saif S."/>
            <person name="Shea T."/>
            <person name="Sisk P."/>
            <person name="Sykes S."/>
            <person name="Wortman J."/>
            <person name="Nusbaum C."/>
            <person name="Birren B."/>
        </authorList>
    </citation>
    <scope>NUCLEOTIDE SEQUENCE [LARGE SCALE GENOMIC DNA]</scope>
    <source>
        <strain evidence="2">Tanzania (2000708)</strain>
    </source>
</reference>
<evidence type="ECO:0000313" key="2">
    <source>
        <dbReference type="Proteomes" id="UP000030708"/>
    </source>
</evidence>
<organism evidence="1 2">
    <name type="scientific">Plasmodium falciparum Tanzania</name>
    <name type="common">2000708</name>
    <dbReference type="NCBI Taxonomy" id="1036725"/>
    <lineage>
        <taxon>Eukaryota</taxon>
        <taxon>Sar</taxon>
        <taxon>Alveolata</taxon>
        <taxon>Apicomplexa</taxon>
        <taxon>Aconoidasida</taxon>
        <taxon>Haemosporida</taxon>
        <taxon>Plasmodiidae</taxon>
        <taxon>Plasmodium</taxon>
        <taxon>Plasmodium (Laverania)</taxon>
    </lineage>
</organism>
<proteinExistence type="predicted"/>
<name>A0A024VV43_PLAFA</name>
<sequence length="36" mass="4060">MTTTCVVSPRSSVYLTHRLQILFLKCTIGALKYDLS</sequence>
<gene>
    <name evidence="1" type="ORF">PFTANZ_06671</name>
</gene>